<accession>A0A4Y3WC32</accession>
<evidence type="ECO:0000313" key="2">
    <source>
        <dbReference type="EMBL" id="GEC16484.1"/>
    </source>
</evidence>
<gene>
    <name evidence="2" type="ORF">NWI01_23760</name>
</gene>
<comment type="caution">
    <text evidence="2">The sequence shown here is derived from an EMBL/GenBank/DDBJ whole genome shotgun (WGS) entry which is preliminary data.</text>
</comment>
<sequence>MKRLVLFLLFVPAAMLTSGMFGALHDQISYSVSSEYFTKFKFLQFHLLNPDIPERARVFTVGFLASWWMGLPLGVLCGLAGMIHRRPALMWRSHMLSLCVAVVTTLVTVLVGLGYGWEQTRDINIAAYSGWFIPQNVTDLRRFLCAGYMHNAAYIGGVLSVASVWIFNIAFRVATKDQSESSDSVRVLVD</sequence>
<feature type="transmembrane region" description="Helical" evidence="1">
    <location>
        <begin position="58"/>
        <end position="83"/>
    </location>
</feature>
<feature type="transmembrane region" description="Helical" evidence="1">
    <location>
        <begin position="95"/>
        <end position="117"/>
    </location>
</feature>
<evidence type="ECO:0000256" key="1">
    <source>
        <dbReference type="SAM" id="Phobius"/>
    </source>
</evidence>
<dbReference type="OrthoDB" id="678065at2"/>
<name>A0A4Y3WC32_NITWI</name>
<dbReference type="RefSeq" id="WP_141384108.1">
    <property type="nucleotide sequence ID" value="NZ_BJNF01000067.1"/>
</dbReference>
<dbReference type="AlphaFoldDB" id="A0A4Y3WC32"/>
<dbReference type="EMBL" id="BJNF01000067">
    <property type="protein sequence ID" value="GEC16484.1"/>
    <property type="molecule type" value="Genomic_DNA"/>
</dbReference>
<evidence type="ECO:0000313" key="3">
    <source>
        <dbReference type="Proteomes" id="UP000318825"/>
    </source>
</evidence>
<reference evidence="2 3" key="1">
    <citation type="submission" date="2019-06" db="EMBL/GenBank/DDBJ databases">
        <title>Whole genome shotgun sequence of Nitrobacter winogradskyi NBRC 14297.</title>
        <authorList>
            <person name="Hosoyama A."/>
            <person name="Uohara A."/>
            <person name="Ohji S."/>
            <person name="Ichikawa N."/>
        </authorList>
    </citation>
    <scope>NUCLEOTIDE SEQUENCE [LARGE SCALE GENOMIC DNA]</scope>
    <source>
        <strain evidence="2 3">NBRC 14297</strain>
    </source>
</reference>
<protein>
    <submittedName>
        <fullName evidence="2">Uncharacterized protein</fullName>
    </submittedName>
</protein>
<keyword evidence="1" id="KW-0812">Transmembrane</keyword>
<proteinExistence type="predicted"/>
<dbReference type="Proteomes" id="UP000318825">
    <property type="component" value="Unassembled WGS sequence"/>
</dbReference>
<keyword evidence="1" id="KW-1133">Transmembrane helix</keyword>
<organism evidence="2 3">
    <name type="scientific">Nitrobacter winogradskyi</name>
    <name type="common">Nitrobacter agilis</name>
    <dbReference type="NCBI Taxonomy" id="913"/>
    <lineage>
        <taxon>Bacteria</taxon>
        <taxon>Pseudomonadati</taxon>
        <taxon>Pseudomonadota</taxon>
        <taxon>Alphaproteobacteria</taxon>
        <taxon>Hyphomicrobiales</taxon>
        <taxon>Nitrobacteraceae</taxon>
        <taxon>Nitrobacter</taxon>
    </lineage>
</organism>
<keyword evidence="1" id="KW-0472">Membrane</keyword>
<feature type="transmembrane region" description="Helical" evidence="1">
    <location>
        <begin position="152"/>
        <end position="171"/>
    </location>
</feature>